<accession>A0A4R6DYM0</accession>
<dbReference type="Proteomes" id="UP000295129">
    <property type="component" value="Unassembled WGS sequence"/>
</dbReference>
<name>A0A4R6DYM0_9RHOO</name>
<sequence length="143" mass="14696">MTPAQQSALAQLAGRALDAAELAALAPLVQARNDVAVAALLSVGRVVIEPREIGVGTILAVLGGEWLDQLATLGDADRTVYWAMELIRQGRLDIGMAETRARVTALAALQPGLAEGLHQLLALAEVAAPLHHAAVSAALEAAA</sequence>
<protein>
    <submittedName>
        <fullName evidence="1">Uncharacterized protein</fullName>
    </submittedName>
</protein>
<dbReference type="RefSeq" id="WP_133591679.1">
    <property type="nucleotide sequence ID" value="NZ_SNVV01000009.1"/>
</dbReference>
<dbReference type="EMBL" id="SNVV01000009">
    <property type="protein sequence ID" value="TDN50431.1"/>
    <property type="molecule type" value="Genomic_DNA"/>
</dbReference>
<proteinExistence type="predicted"/>
<gene>
    <name evidence="1" type="ORF">C7389_109125</name>
</gene>
<reference evidence="1 2" key="1">
    <citation type="submission" date="2019-03" db="EMBL/GenBank/DDBJ databases">
        <title>Genomic Encyclopedia of Type Strains, Phase IV (KMG-IV): sequencing the most valuable type-strain genomes for metagenomic binning, comparative biology and taxonomic classification.</title>
        <authorList>
            <person name="Goeker M."/>
        </authorList>
    </citation>
    <scope>NUCLEOTIDE SEQUENCE [LARGE SCALE GENOMIC DNA]</scope>
    <source>
        <strain evidence="1 2">DSM 12121</strain>
    </source>
</reference>
<dbReference type="OrthoDB" id="9180428at2"/>
<evidence type="ECO:0000313" key="2">
    <source>
        <dbReference type="Proteomes" id="UP000295129"/>
    </source>
</evidence>
<dbReference type="AlphaFoldDB" id="A0A4R6DYM0"/>
<organism evidence="1 2">
    <name type="scientific">Azoarcus indigens</name>
    <dbReference type="NCBI Taxonomy" id="29545"/>
    <lineage>
        <taxon>Bacteria</taxon>
        <taxon>Pseudomonadati</taxon>
        <taxon>Pseudomonadota</taxon>
        <taxon>Betaproteobacteria</taxon>
        <taxon>Rhodocyclales</taxon>
        <taxon>Zoogloeaceae</taxon>
        <taxon>Azoarcus</taxon>
    </lineage>
</organism>
<evidence type="ECO:0000313" key="1">
    <source>
        <dbReference type="EMBL" id="TDN50431.1"/>
    </source>
</evidence>
<comment type="caution">
    <text evidence="1">The sequence shown here is derived from an EMBL/GenBank/DDBJ whole genome shotgun (WGS) entry which is preliminary data.</text>
</comment>
<keyword evidence="2" id="KW-1185">Reference proteome</keyword>